<proteinExistence type="predicted"/>
<feature type="domain" description="FAR1" evidence="2">
    <location>
        <begin position="52"/>
        <end position="125"/>
    </location>
</feature>
<evidence type="ECO:0000256" key="1">
    <source>
        <dbReference type="SAM" id="MobiDB-lite"/>
    </source>
</evidence>
<feature type="compositionally biased region" description="Polar residues" evidence="1">
    <location>
        <begin position="20"/>
        <end position="33"/>
    </location>
</feature>
<dbReference type="PANTHER" id="PTHR46328">
    <property type="entry name" value="FAR-RED IMPAIRED RESPONSIVE (FAR1) FAMILY PROTEIN-RELATED"/>
    <property type="match status" value="1"/>
</dbReference>
<feature type="region of interest" description="Disordered" evidence="1">
    <location>
        <begin position="1"/>
        <end position="38"/>
    </location>
</feature>
<dbReference type="PANTHER" id="PTHR46328:SF30">
    <property type="entry name" value="OS04G0641500 PROTEIN"/>
    <property type="match status" value="1"/>
</dbReference>
<dbReference type="AlphaFoldDB" id="A0A0K9PR31"/>
<comment type="caution">
    <text evidence="3">The sequence shown here is derived from an EMBL/GenBank/DDBJ whole genome shotgun (WGS) entry which is preliminary data.</text>
</comment>
<dbReference type="InterPro" id="IPR004330">
    <property type="entry name" value="FAR1_DNA_bnd_dom"/>
</dbReference>
<evidence type="ECO:0000313" key="4">
    <source>
        <dbReference type="Proteomes" id="UP000036987"/>
    </source>
</evidence>
<feature type="non-terminal residue" evidence="3">
    <location>
        <position position="128"/>
    </location>
</feature>
<accession>A0A0K9PR31</accession>
<protein>
    <recommendedName>
        <fullName evidence="2">FAR1 domain-containing protein</fullName>
    </recommendedName>
</protein>
<reference evidence="4" key="1">
    <citation type="journal article" date="2016" name="Nature">
        <title>The genome of the seagrass Zostera marina reveals angiosperm adaptation to the sea.</title>
        <authorList>
            <person name="Olsen J.L."/>
            <person name="Rouze P."/>
            <person name="Verhelst B."/>
            <person name="Lin Y.-C."/>
            <person name="Bayer T."/>
            <person name="Collen J."/>
            <person name="Dattolo E."/>
            <person name="De Paoli E."/>
            <person name="Dittami S."/>
            <person name="Maumus F."/>
            <person name="Michel G."/>
            <person name="Kersting A."/>
            <person name="Lauritano C."/>
            <person name="Lohaus R."/>
            <person name="Toepel M."/>
            <person name="Tonon T."/>
            <person name="Vanneste K."/>
            <person name="Amirebrahimi M."/>
            <person name="Brakel J."/>
            <person name="Bostroem C."/>
            <person name="Chovatia M."/>
            <person name="Grimwood J."/>
            <person name="Jenkins J.W."/>
            <person name="Jueterbock A."/>
            <person name="Mraz A."/>
            <person name="Stam W.T."/>
            <person name="Tice H."/>
            <person name="Bornberg-Bauer E."/>
            <person name="Green P.J."/>
            <person name="Pearson G.A."/>
            <person name="Procaccini G."/>
            <person name="Duarte C.M."/>
            <person name="Schmutz J."/>
            <person name="Reusch T.B.H."/>
            <person name="Van de Peer Y."/>
        </authorList>
    </citation>
    <scope>NUCLEOTIDE SEQUENCE [LARGE SCALE GENOMIC DNA]</scope>
    <source>
        <strain evidence="4">cv. Finnish</strain>
    </source>
</reference>
<evidence type="ECO:0000259" key="2">
    <source>
        <dbReference type="Pfam" id="PF03101"/>
    </source>
</evidence>
<dbReference type="Proteomes" id="UP000036987">
    <property type="component" value="Unassembled WGS sequence"/>
</dbReference>
<sequence length="128" mass="14604">MHISTEQLQSHNVDQDNIHSEPNTETIGSSSTPYIPEVGQQFNSHDEARDAYMGYAGNIGFNVHMGSTKMNDHEMVGRRFLCSKQGYALSTDTANNLNERKHRRIRNSRSGCLAMIYISLDRSTRLWR</sequence>
<gene>
    <name evidence="3" type="ORF">ZOSMA_180G00320</name>
</gene>
<organism evidence="3 4">
    <name type="scientific">Zostera marina</name>
    <name type="common">Eelgrass</name>
    <dbReference type="NCBI Taxonomy" id="29655"/>
    <lineage>
        <taxon>Eukaryota</taxon>
        <taxon>Viridiplantae</taxon>
        <taxon>Streptophyta</taxon>
        <taxon>Embryophyta</taxon>
        <taxon>Tracheophyta</taxon>
        <taxon>Spermatophyta</taxon>
        <taxon>Magnoliopsida</taxon>
        <taxon>Liliopsida</taxon>
        <taxon>Zosteraceae</taxon>
        <taxon>Zostera</taxon>
    </lineage>
</organism>
<keyword evidence="4" id="KW-1185">Reference proteome</keyword>
<evidence type="ECO:0000313" key="3">
    <source>
        <dbReference type="EMBL" id="KMZ71441.1"/>
    </source>
</evidence>
<dbReference type="EMBL" id="LFYR01000674">
    <property type="protein sequence ID" value="KMZ71441.1"/>
    <property type="molecule type" value="Genomic_DNA"/>
</dbReference>
<feature type="compositionally biased region" description="Polar residues" evidence="1">
    <location>
        <begin position="1"/>
        <end position="12"/>
    </location>
</feature>
<dbReference type="Pfam" id="PF03101">
    <property type="entry name" value="FAR1"/>
    <property type="match status" value="1"/>
</dbReference>
<name>A0A0K9PR31_ZOSMR</name>
<dbReference type="OrthoDB" id="688325at2759"/>